<evidence type="ECO:0000313" key="1">
    <source>
        <dbReference type="EMBL" id="MBE1608825.1"/>
    </source>
</evidence>
<dbReference type="RefSeq" id="WP_337918022.1">
    <property type="nucleotide sequence ID" value="NZ_BAABJL010000119.1"/>
</dbReference>
<proteinExistence type="predicted"/>
<evidence type="ECO:0000313" key="2">
    <source>
        <dbReference type="Proteomes" id="UP000638648"/>
    </source>
</evidence>
<dbReference type="AlphaFoldDB" id="A0A927MXN4"/>
<reference evidence="1" key="1">
    <citation type="submission" date="2020-10" db="EMBL/GenBank/DDBJ databases">
        <title>Sequencing the genomes of 1000 actinobacteria strains.</title>
        <authorList>
            <person name="Klenk H.-P."/>
        </authorList>
    </citation>
    <scope>NUCLEOTIDE SEQUENCE</scope>
    <source>
        <strain evidence="1">DSM 45354</strain>
    </source>
</reference>
<evidence type="ECO:0008006" key="3">
    <source>
        <dbReference type="Google" id="ProtNLM"/>
    </source>
</evidence>
<name>A0A927MXN4_9ACTN</name>
<comment type="caution">
    <text evidence="1">The sequence shown here is derived from an EMBL/GenBank/DDBJ whole genome shotgun (WGS) entry which is preliminary data.</text>
</comment>
<keyword evidence="2" id="KW-1185">Reference proteome</keyword>
<organism evidence="1 2">
    <name type="scientific">Actinopolymorpha pittospori</name>
    <dbReference type="NCBI Taxonomy" id="648752"/>
    <lineage>
        <taxon>Bacteria</taxon>
        <taxon>Bacillati</taxon>
        <taxon>Actinomycetota</taxon>
        <taxon>Actinomycetes</taxon>
        <taxon>Propionibacteriales</taxon>
        <taxon>Actinopolymorphaceae</taxon>
        <taxon>Actinopolymorpha</taxon>
    </lineage>
</organism>
<gene>
    <name evidence="1" type="ORF">HEB94_005673</name>
</gene>
<dbReference type="Proteomes" id="UP000638648">
    <property type="component" value="Unassembled WGS sequence"/>
</dbReference>
<dbReference type="EMBL" id="JADBEM010000001">
    <property type="protein sequence ID" value="MBE1608825.1"/>
    <property type="molecule type" value="Genomic_DNA"/>
</dbReference>
<accession>A0A927MXN4</accession>
<sequence length="336" mass="37051">MNRQDFMRASLLGVGGLLTPAAFDLLRPIESSPVPARIGRDEIAHVRAAATLFSRWDHTYGGGFVRDAVVTQLRWSARLLQAGASQRERFELHEAVGHLGHVTGFMAFDAYAFHDAERIFKFALACAEASGNWHLRAKVLSSMARLAIWRGHADAGMALTDLALMRTDRLHATEQAMLLTARARALAKLGRTQETLRVVGAADEAFARANPAENPPWMAYYDAAQHAGDTGHALFDLDVRGYPTEASRRLATAVAGHTAPFARSRTISRIKLASLTMATDDPREAVAIGTYALDTAGRLRSRRMADDLRELHRYARPHAMIPEVVELRHRLATLVE</sequence>
<protein>
    <recommendedName>
        <fullName evidence="3">Transcriptional regulator</fullName>
    </recommendedName>
</protein>